<dbReference type="Pfam" id="PF05175">
    <property type="entry name" value="MTS"/>
    <property type="match status" value="1"/>
</dbReference>
<dbReference type="CDD" id="cd02440">
    <property type="entry name" value="AdoMet_MTases"/>
    <property type="match status" value="1"/>
</dbReference>
<dbReference type="RefSeq" id="WP_233090635.1">
    <property type="nucleotide sequence ID" value="NZ_BAABWN010000006.1"/>
</dbReference>
<dbReference type="InterPro" id="IPR029063">
    <property type="entry name" value="SAM-dependent_MTases_sf"/>
</dbReference>
<evidence type="ECO:0000256" key="1">
    <source>
        <dbReference type="ARBA" id="ARBA00022603"/>
    </source>
</evidence>
<evidence type="ECO:0000313" key="4">
    <source>
        <dbReference type="EMBL" id="GAA6168269.1"/>
    </source>
</evidence>
<sequence>MSEIKKVHGLYVLSKKSPTLANLRQSLPEPSIHGYQVWSSSFLIMDYLNEEPLAKGERVLDIGCGWGMLSIYCAKTFKAKVTAVDADKWVFPYLRVHAAMNSVKITTKVSKYEDIKNGLLKKQKFMAGGDICFWDDLVDPLYDIVSRAVESGVERIVIADPGRSPFLKLAKKCKKSFGAQLVPRQVNEPKKSAGYLMIVES</sequence>
<keyword evidence="1" id="KW-0808">Transferase</keyword>
<dbReference type="Gene3D" id="3.40.50.150">
    <property type="entry name" value="Vaccinia Virus protein VP39"/>
    <property type="match status" value="1"/>
</dbReference>
<dbReference type="SUPFAM" id="SSF53335">
    <property type="entry name" value="S-adenosyl-L-methionine-dependent methyltransferases"/>
    <property type="match status" value="1"/>
</dbReference>
<dbReference type="InterPro" id="IPR007848">
    <property type="entry name" value="Small_mtfrase_dom"/>
</dbReference>
<keyword evidence="2" id="KW-0949">S-adenosyl-L-methionine</keyword>
<keyword evidence="5" id="KW-1185">Reference proteome</keyword>
<protein>
    <recommendedName>
        <fullName evidence="3">Methyltransferase small domain-containing protein</fullName>
    </recommendedName>
</protein>
<feature type="domain" description="Methyltransferase small" evidence="3">
    <location>
        <begin position="41"/>
        <end position="109"/>
    </location>
</feature>
<keyword evidence="1" id="KW-0489">Methyltransferase</keyword>
<gene>
    <name evidence="4" type="ORF">NBRC116591_20800</name>
</gene>
<evidence type="ECO:0000259" key="3">
    <source>
        <dbReference type="Pfam" id="PF05175"/>
    </source>
</evidence>
<evidence type="ECO:0000256" key="2">
    <source>
        <dbReference type="ARBA" id="ARBA00022691"/>
    </source>
</evidence>
<accession>A0ABQ0A9E0</accession>
<proteinExistence type="predicted"/>
<dbReference type="PANTHER" id="PTHR14614">
    <property type="entry name" value="HEPATOCELLULAR CARCINOMA-ASSOCIATED ANTIGEN"/>
    <property type="match status" value="1"/>
</dbReference>
<evidence type="ECO:0000313" key="5">
    <source>
        <dbReference type="Proteomes" id="UP001465153"/>
    </source>
</evidence>
<dbReference type="InterPro" id="IPR019410">
    <property type="entry name" value="Methyltransf_16"/>
</dbReference>
<dbReference type="EMBL" id="BAABWN010000006">
    <property type="protein sequence ID" value="GAA6168269.1"/>
    <property type="molecule type" value="Genomic_DNA"/>
</dbReference>
<name>A0ABQ0A9E0_9GAMM</name>
<dbReference type="Proteomes" id="UP001465153">
    <property type="component" value="Unassembled WGS sequence"/>
</dbReference>
<comment type="caution">
    <text evidence="4">The sequence shown here is derived from an EMBL/GenBank/DDBJ whole genome shotgun (WGS) entry which is preliminary data.</text>
</comment>
<reference evidence="4 5" key="1">
    <citation type="submission" date="2024-04" db="EMBL/GenBank/DDBJ databases">
        <title>Draft genome sequence of Sessilibacter corallicola NBRC 116591.</title>
        <authorList>
            <person name="Miyakawa T."/>
            <person name="Kusuya Y."/>
            <person name="Miura T."/>
        </authorList>
    </citation>
    <scope>NUCLEOTIDE SEQUENCE [LARGE SCALE GENOMIC DNA]</scope>
    <source>
        <strain evidence="4 5">KU-00831-HH</strain>
    </source>
</reference>
<organism evidence="4 5">
    <name type="scientific">Sessilibacter corallicola</name>
    <dbReference type="NCBI Taxonomy" id="2904075"/>
    <lineage>
        <taxon>Bacteria</taxon>
        <taxon>Pseudomonadati</taxon>
        <taxon>Pseudomonadota</taxon>
        <taxon>Gammaproteobacteria</taxon>
        <taxon>Cellvibrionales</taxon>
        <taxon>Cellvibrionaceae</taxon>
        <taxon>Sessilibacter</taxon>
    </lineage>
</organism>